<dbReference type="PANTHER" id="PTHR31301:SF21">
    <property type="entry name" value="LOB DOMAIN-CONTAINING PROTEIN 27-RELATED"/>
    <property type="match status" value="1"/>
</dbReference>
<evidence type="ECO:0000256" key="2">
    <source>
        <dbReference type="SAM" id="Coils"/>
    </source>
</evidence>
<dbReference type="Pfam" id="PF03195">
    <property type="entry name" value="LOB"/>
    <property type="match status" value="1"/>
</dbReference>
<feature type="region of interest" description="Disordered" evidence="3">
    <location>
        <begin position="141"/>
        <end position="160"/>
    </location>
</feature>
<dbReference type="AlphaFoldDB" id="A0A6P5FQ71"/>
<dbReference type="Proteomes" id="UP000515123">
    <property type="component" value="Linkage group 10"/>
</dbReference>
<gene>
    <name evidence="6" type="primary">LOC109716692</name>
</gene>
<reference evidence="5" key="1">
    <citation type="journal article" date="2015" name="Nat. Genet.">
        <title>The pineapple genome and the evolution of CAM photosynthesis.</title>
        <authorList>
            <person name="Ming R."/>
            <person name="VanBuren R."/>
            <person name="Wai C.M."/>
            <person name="Tang H."/>
            <person name="Schatz M.C."/>
            <person name="Bowers J.E."/>
            <person name="Lyons E."/>
            <person name="Wang M.L."/>
            <person name="Chen J."/>
            <person name="Biggers E."/>
            <person name="Zhang J."/>
            <person name="Huang L."/>
            <person name="Zhang L."/>
            <person name="Miao W."/>
            <person name="Zhang J."/>
            <person name="Ye Z."/>
            <person name="Miao C."/>
            <person name="Lin Z."/>
            <person name="Wang H."/>
            <person name="Zhou H."/>
            <person name="Yim W.C."/>
            <person name="Priest H.D."/>
            <person name="Zheng C."/>
            <person name="Woodhouse M."/>
            <person name="Edger P.P."/>
            <person name="Guyot R."/>
            <person name="Guo H.B."/>
            <person name="Guo H."/>
            <person name="Zheng G."/>
            <person name="Singh R."/>
            <person name="Sharma A."/>
            <person name="Min X."/>
            <person name="Zheng Y."/>
            <person name="Lee H."/>
            <person name="Gurtowski J."/>
            <person name="Sedlazeck F.J."/>
            <person name="Harkess A."/>
            <person name="McKain M.R."/>
            <person name="Liao Z."/>
            <person name="Fang J."/>
            <person name="Liu J."/>
            <person name="Zhang X."/>
            <person name="Zhang Q."/>
            <person name="Hu W."/>
            <person name="Qin Y."/>
            <person name="Wang K."/>
            <person name="Chen L.Y."/>
            <person name="Shirley N."/>
            <person name="Lin Y.R."/>
            <person name="Liu L.Y."/>
            <person name="Hernandez A.G."/>
            <person name="Wright C.L."/>
            <person name="Bulone V."/>
            <person name="Tuskan G.A."/>
            <person name="Heath K."/>
            <person name="Zee F."/>
            <person name="Moore P.H."/>
            <person name="Sunkar R."/>
            <person name="Leebens-Mack J.H."/>
            <person name="Mockler T."/>
            <person name="Bennetzen J.L."/>
            <person name="Freeling M."/>
            <person name="Sankoff D."/>
            <person name="Paterson A.H."/>
            <person name="Zhu X."/>
            <person name="Yang X."/>
            <person name="Smith J.A."/>
            <person name="Cushman J.C."/>
            <person name="Paull R.E."/>
            <person name="Yu Q."/>
        </authorList>
    </citation>
    <scope>NUCLEOTIDE SEQUENCE [LARGE SCALE GENOMIC DNA]</scope>
    <source>
        <strain evidence="5">cv. F153</strain>
    </source>
</reference>
<accession>A0A6P5FQ71</accession>
<feature type="compositionally biased region" description="Low complexity" evidence="3">
    <location>
        <begin position="141"/>
        <end position="150"/>
    </location>
</feature>
<name>A0A6P5FQ71_ANACO</name>
<dbReference type="RefSeq" id="XP_020097827.1">
    <property type="nucleotide sequence ID" value="XM_020242238.1"/>
</dbReference>
<dbReference type="InterPro" id="IPR004883">
    <property type="entry name" value="LOB"/>
</dbReference>
<sequence>MRGGQACAACKHQRRRCWPGCALARHFPAERAAEFRSVHRLFGVSNLMRIHGAAPPHLRDHAVRAMVFEAEARRRDPVHGCLGLVRSLSARINAVAREIAAVRRQIDRHRTRDAFATGFPEEIGCSGALMKSIVVGSSEAAEPSLSSSPSTNYSMTFKPHCTVEDGVETRNYERYSEGSGTRR</sequence>
<feature type="domain" description="LOB" evidence="4">
    <location>
        <begin position="5"/>
        <end position="106"/>
    </location>
</feature>
<evidence type="ECO:0000256" key="1">
    <source>
        <dbReference type="ARBA" id="ARBA00005474"/>
    </source>
</evidence>
<feature type="coiled-coil region" evidence="2">
    <location>
        <begin position="85"/>
        <end position="112"/>
    </location>
</feature>
<evidence type="ECO:0000313" key="5">
    <source>
        <dbReference type="Proteomes" id="UP000515123"/>
    </source>
</evidence>
<organism evidence="5 6">
    <name type="scientific">Ananas comosus</name>
    <name type="common">Pineapple</name>
    <name type="synonym">Ananas ananas</name>
    <dbReference type="NCBI Taxonomy" id="4615"/>
    <lineage>
        <taxon>Eukaryota</taxon>
        <taxon>Viridiplantae</taxon>
        <taxon>Streptophyta</taxon>
        <taxon>Embryophyta</taxon>
        <taxon>Tracheophyta</taxon>
        <taxon>Spermatophyta</taxon>
        <taxon>Magnoliopsida</taxon>
        <taxon>Liliopsida</taxon>
        <taxon>Poales</taxon>
        <taxon>Bromeliaceae</taxon>
        <taxon>Bromelioideae</taxon>
        <taxon>Ananas</taxon>
    </lineage>
</organism>
<dbReference type="OrthoDB" id="1893065at2759"/>
<evidence type="ECO:0000256" key="3">
    <source>
        <dbReference type="SAM" id="MobiDB-lite"/>
    </source>
</evidence>
<keyword evidence="5" id="KW-1185">Reference proteome</keyword>
<dbReference type="GeneID" id="109716692"/>
<proteinExistence type="inferred from homology"/>
<reference evidence="6" key="2">
    <citation type="submission" date="2025-08" db="UniProtKB">
        <authorList>
            <consortium name="RefSeq"/>
        </authorList>
    </citation>
    <scope>IDENTIFICATION</scope>
    <source>
        <tissue evidence="6">Leaf</tissue>
    </source>
</reference>
<dbReference type="PANTHER" id="PTHR31301">
    <property type="entry name" value="LOB DOMAIN-CONTAINING PROTEIN 4-RELATED"/>
    <property type="match status" value="1"/>
</dbReference>
<keyword evidence="2" id="KW-0175">Coiled coil</keyword>
<evidence type="ECO:0000313" key="6">
    <source>
        <dbReference type="RefSeq" id="XP_020097827.1"/>
    </source>
</evidence>
<evidence type="ECO:0000259" key="4">
    <source>
        <dbReference type="PROSITE" id="PS50891"/>
    </source>
</evidence>
<comment type="similarity">
    <text evidence="1">Belongs to the LOB domain-containing protein family.</text>
</comment>
<protein>
    <submittedName>
        <fullName evidence="6">LOB domain-containing protein 25-like</fullName>
    </submittedName>
</protein>
<dbReference type="PROSITE" id="PS50891">
    <property type="entry name" value="LOB"/>
    <property type="match status" value="1"/>
</dbReference>